<evidence type="ECO:0000256" key="8">
    <source>
        <dbReference type="ARBA" id="ARBA00023136"/>
    </source>
</evidence>
<keyword evidence="4 10" id="KW-1003">Cell membrane</keyword>
<evidence type="ECO:0000256" key="2">
    <source>
        <dbReference type="ARBA" id="ARBA00007069"/>
    </source>
</evidence>
<dbReference type="GO" id="GO:0005315">
    <property type="term" value="F:phosphate transmembrane transporter activity"/>
    <property type="evidence" value="ECO:0007669"/>
    <property type="project" value="InterPro"/>
</dbReference>
<dbReference type="EMBL" id="AGXA01000022">
    <property type="protein sequence ID" value="EKU93280.1"/>
    <property type="molecule type" value="Genomic_DNA"/>
</dbReference>
<keyword evidence="5 10" id="KW-0592">Phosphate transport</keyword>
<dbReference type="GO" id="GO:0006817">
    <property type="term" value="P:phosphate ion transport"/>
    <property type="evidence" value="ECO:0007669"/>
    <property type="project" value="UniProtKB-KW"/>
</dbReference>
<dbReference type="HOGENOM" id="CLU_033621_1_0_9"/>
<feature type="transmembrane region" description="Helical" evidence="9">
    <location>
        <begin position="141"/>
        <end position="161"/>
    </location>
</feature>
<reference evidence="12 13" key="1">
    <citation type="submission" date="2012-09" db="EMBL/GenBank/DDBJ databases">
        <title>The Genome Sequence of Alloiococcus otitis ATCC 51267.</title>
        <authorList>
            <consortium name="The Broad Institute Genome Sequencing Platform"/>
            <person name="Earl A."/>
            <person name="Ward D."/>
            <person name="Feldgarden M."/>
            <person name="Gevers D."/>
            <person name="Huys G."/>
            <person name="Walker B."/>
            <person name="Young S.K."/>
            <person name="Zeng Q."/>
            <person name="Gargeya S."/>
            <person name="Fitzgerald M."/>
            <person name="Haas B."/>
            <person name="Abouelleil A."/>
            <person name="Alvarado L."/>
            <person name="Arachchi H.M."/>
            <person name="Berlin A.M."/>
            <person name="Chapman S.B."/>
            <person name="Goldberg J."/>
            <person name="Griggs A."/>
            <person name="Gujja S."/>
            <person name="Hansen M."/>
            <person name="Howarth C."/>
            <person name="Imamovic A."/>
            <person name="Larimer J."/>
            <person name="McCowen C."/>
            <person name="Montmayeur A."/>
            <person name="Murphy C."/>
            <person name="Neiman D."/>
            <person name="Pearson M."/>
            <person name="Priest M."/>
            <person name="Roberts A."/>
            <person name="Saif S."/>
            <person name="Shea T."/>
            <person name="Sisk P."/>
            <person name="Sykes S."/>
            <person name="Wortman J."/>
            <person name="Nusbaum C."/>
            <person name="Birren B."/>
        </authorList>
    </citation>
    <scope>NUCLEOTIDE SEQUENCE [LARGE SCALE GENOMIC DNA]</scope>
    <source>
        <strain evidence="12 13">ATCC 51267</strain>
    </source>
</reference>
<feature type="domain" description="ABC transmembrane type-1" evidence="11">
    <location>
        <begin position="68"/>
        <end position="276"/>
    </location>
</feature>
<sequence>MNKPGEKVMQGVFLVSALMSIIALLTIIYFIFANGLPIMFRYGFFDFIFGTEWRPSNNPPMYGLLPMITGSIFATLGAAILGVPVGVLTAIFMAEFCPDWLYKVLKPAVTLMASIPSIVMGFFALRLLVPAVRENFGGNGYSMLSAILILSIMILPTIIELSESALKTVPRTYYSASIAMGASHERSVMNVLVPAAKSGVLSSVVLGIGRAIGETMAVVLVAGNQPIMPGGLLQGMRTLTINIVLEMGYATGEHREALIATAVVLFVFIFIINGSFLVIKNKGDNQ</sequence>
<evidence type="ECO:0000256" key="5">
    <source>
        <dbReference type="ARBA" id="ARBA00022592"/>
    </source>
</evidence>
<gene>
    <name evidence="12" type="ORF">HMPREF9698_01441</name>
</gene>
<dbReference type="PANTHER" id="PTHR30425:SF1">
    <property type="entry name" value="PHOSPHATE TRANSPORT SYSTEM PERMEASE PROTEIN PSTC"/>
    <property type="match status" value="1"/>
</dbReference>
<feature type="transmembrane region" description="Helical" evidence="9">
    <location>
        <begin position="108"/>
        <end position="129"/>
    </location>
</feature>
<evidence type="ECO:0000256" key="1">
    <source>
        <dbReference type="ARBA" id="ARBA00004651"/>
    </source>
</evidence>
<dbReference type="SUPFAM" id="SSF161098">
    <property type="entry name" value="MetI-like"/>
    <property type="match status" value="1"/>
</dbReference>
<dbReference type="CDD" id="cd06261">
    <property type="entry name" value="TM_PBP2"/>
    <property type="match status" value="1"/>
</dbReference>
<evidence type="ECO:0000256" key="3">
    <source>
        <dbReference type="ARBA" id="ARBA00022448"/>
    </source>
</evidence>
<proteinExistence type="inferred from homology"/>
<evidence type="ECO:0000313" key="13">
    <source>
        <dbReference type="Proteomes" id="UP000009875"/>
    </source>
</evidence>
<comment type="caution">
    <text evidence="10">Lacks conserved residue(s) required for the propagation of feature annotation.</text>
</comment>
<dbReference type="Pfam" id="PF00528">
    <property type="entry name" value="BPD_transp_1"/>
    <property type="match status" value="1"/>
</dbReference>
<feature type="transmembrane region" description="Helical" evidence="9">
    <location>
        <begin position="257"/>
        <end position="279"/>
    </location>
</feature>
<evidence type="ECO:0000256" key="9">
    <source>
        <dbReference type="RuleBase" id="RU363032"/>
    </source>
</evidence>
<keyword evidence="13" id="KW-1185">Reference proteome</keyword>
<evidence type="ECO:0000256" key="6">
    <source>
        <dbReference type="ARBA" id="ARBA00022692"/>
    </source>
</evidence>
<dbReference type="Proteomes" id="UP000009875">
    <property type="component" value="Unassembled WGS sequence"/>
</dbReference>
<dbReference type="STRING" id="883081.HMPREF9698_01441"/>
<protein>
    <recommendedName>
        <fullName evidence="10">Phosphate transport system permease protein</fullName>
    </recommendedName>
</protein>
<dbReference type="OrthoDB" id="9785113at2"/>
<feature type="transmembrane region" description="Helical" evidence="9">
    <location>
        <begin position="63"/>
        <end position="96"/>
    </location>
</feature>
<comment type="function">
    <text evidence="10">Part of the binding-protein-dependent transport system for phosphate; probably responsible for the translocation of the substrate across the membrane.</text>
</comment>
<comment type="similarity">
    <text evidence="2 10">Belongs to the binding-protein-dependent transport system permease family. CysTW subfamily.</text>
</comment>
<name>K9EVR2_9LACT</name>
<dbReference type="PROSITE" id="PS50928">
    <property type="entry name" value="ABC_TM1"/>
    <property type="match status" value="1"/>
</dbReference>
<dbReference type="InterPro" id="IPR051124">
    <property type="entry name" value="Phosphate_Transport_Permease"/>
</dbReference>
<dbReference type="RefSeq" id="WP_003778550.1">
    <property type="nucleotide sequence ID" value="NZ_JH992960.1"/>
</dbReference>
<dbReference type="AlphaFoldDB" id="K9EVR2"/>
<keyword evidence="8 9" id="KW-0472">Membrane</keyword>
<comment type="subcellular location">
    <subcellularLocation>
        <location evidence="1 9">Cell membrane</location>
        <topology evidence="1 9">Multi-pass membrane protein</topology>
    </subcellularLocation>
</comment>
<feature type="transmembrane region" description="Helical" evidence="9">
    <location>
        <begin position="12"/>
        <end position="32"/>
    </location>
</feature>
<evidence type="ECO:0000256" key="10">
    <source>
        <dbReference type="RuleBase" id="RU363054"/>
    </source>
</evidence>
<dbReference type="InterPro" id="IPR000515">
    <property type="entry name" value="MetI-like"/>
</dbReference>
<accession>K9EVR2</accession>
<dbReference type="Gene3D" id="1.10.3720.10">
    <property type="entry name" value="MetI-like"/>
    <property type="match status" value="1"/>
</dbReference>
<dbReference type="NCBIfam" id="TIGR02138">
    <property type="entry name" value="phosphate_pstC"/>
    <property type="match status" value="1"/>
</dbReference>
<keyword evidence="3 9" id="KW-0813">Transport</keyword>
<evidence type="ECO:0000259" key="11">
    <source>
        <dbReference type="PROSITE" id="PS50928"/>
    </source>
</evidence>
<dbReference type="InterPro" id="IPR035906">
    <property type="entry name" value="MetI-like_sf"/>
</dbReference>
<keyword evidence="7 9" id="KW-1133">Transmembrane helix</keyword>
<dbReference type="InterPro" id="IPR011864">
    <property type="entry name" value="Phosphate_PstC"/>
</dbReference>
<comment type="caution">
    <text evidence="12">The sequence shown here is derived from an EMBL/GenBank/DDBJ whole genome shotgun (WGS) entry which is preliminary data.</text>
</comment>
<keyword evidence="6 9" id="KW-0812">Transmembrane</keyword>
<dbReference type="GO" id="GO:0005886">
    <property type="term" value="C:plasma membrane"/>
    <property type="evidence" value="ECO:0007669"/>
    <property type="project" value="UniProtKB-SubCell"/>
</dbReference>
<organism evidence="12 13">
    <name type="scientific">Alloiococcus otitis ATCC 51267</name>
    <dbReference type="NCBI Taxonomy" id="883081"/>
    <lineage>
        <taxon>Bacteria</taxon>
        <taxon>Bacillati</taxon>
        <taxon>Bacillota</taxon>
        <taxon>Bacilli</taxon>
        <taxon>Lactobacillales</taxon>
        <taxon>Carnobacteriaceae</taxon>
        <taxon>Alloiococcus</taxon>
    </lineage>
</organism>
<dbReference type="PANTHER" id="PTHR30425">
    <property type="entry name" value="PHOSPHATE TRANSPORT SYSTEM PERMEASE PROTEIN PST"/>
    <property type="match status" value="1"/>
</dbReference>
<evidence type="ECO:0000313" key="12">
    <source>
        <dbReference type="EMBL" id="EKU93280.1"/>
    </source>
</evidence>
<dbReference type="eggNOG" id="COG0573">
    <property type="taxonomic scope" value="Bacteria"/>
</dbReference>
<dbReference type="PATRIC" id="fig|883081.3.peg.1278"/>
<evidence type="ECO:0000256" key="4">
    <source>
        <dbReference type="ARBA" id="ARBA00022475"/>
    </source>
</evidence>
<evidence type="ECO:0000256" key="7">
    <source>
        <dbReference type="ARBA" id="ARBA00022989"/>
    </source>
</evidence>